<feature type="compositionally biased region" description="Polar residues" evidence="1">
    <location>
        <begin position="1"/>
        <end position="31"/>
    </location>
</feature>
<keyword evidence="3" id="KW-1185">Reference proteome</keyword>
<feature type="compositionally biased region" description="Basic and acidic residues" evidence="1">
    <location>
        <begin position="174"/>
        <end position="184"/>
    </location>
</feature>
<dbReference type="AlphaFoldDB" id="A0AAP0DFG7"/>
<feature type="compositionally biased region" description="Basic and acidic residues" evidence="1">
    <location>
        <begin position="263"/>
        <end position="277"/>
    </location>
</feature>
<feature type="compositionally biased region" description="Polar residues" evidence="1">
    <location>
        <begin position="48"/>
        <end position="70"/>
    </location>
</feature>
<proteinExistence type="predicted"/>
<evidence type="ECO:0000313" key="3">
    <source>
        <dbReference type="Proteomes" id="UP001408789"/>
    </source>
</evidence>
<feature type="region of interest" description="Disordered" evidence="1">
    <location>
        <begin position="1"/>
        <end position="361"/>
    </location>
</feature>
<feature type="compositionally biased region" description="Basic residues" evidence="1">
    <location>
        <begin position="72"/>
        <end position="97"/>
    </location>
</feature>
<comment type="caution">
    <text evidence="2">The sequence shown here is derived from an EMBL/GenBank/DDBJ whole genome shotgun (WGS) entry which is preliminary data.</text>
</comment>
<evidence type="ECO:0000313" key="2">
    <source>
        <dbReference type="EMBL" id="KAK9073536.1"/>
    </source>
</evidence>
<feature type="region of interest" description="Disordered" evidence="1">
    <location>
        <begin position="458"/>
        <end position="515"/>
    </location>
</feature>
<dbReference type="EMBL" id="JBCNJP010000009">
    <property type="protein sequence ID" value="KAK9073536.1"/>
    <property type="molecule type" value="Genomic_DNA"/>
</dbReference>
<feature type="compositionally biased region" description="Acidic residues" evidence="1">
    <location>
        <begin position="278"/>
        <end position="287"/>
    </location>
</feature>
<feature type="compositionally biased region" description="Polar residues" evidence="1">
    <location>
        <begin position="485"/>
        <end position="494"/>
    </location>
</feature>
<sequence>MSHQTAPSNFIGSDQTSNPSLLSNKISSEITSPEFVAPGNPMCDVHTALNTSPTPNQNLESQSTPGSFHTSPPKRNRKKLKVTWRHGAVRRSGRRRNNSSLSNSADTALVLDSDDPEMSEPPAAVSKKRDPPVEAVQESKKRKMHNMDKSDVVELSDSTSKKKDVNQFKKRKDLRSTHAPEKRNCKTPIVSPDVNDDDFSTDITLTDFMKQNPVVDEQSNHSAAESEELDSSNRSQGPGVDDQVSHSSDEDGDDSPDQPTISDKGHDDRGVDDRASESSDEGGDLDSPDGHPNSEQSHDATDDEAQHNQASAEHPDPYNHPSDKDPPADNQHPHGKINKASGVDQEESDPSVVEHSISKEEVVAEDTNAVYKASVHDFIPHESNHKAPGIDQEGSDPSVVAPNDSVVEPSISKEEAVAEDSNTVYKGSVHDFLPHESSHKASILGEILDSINVQSSPLKVQSQQKETETDDQLVAPVTLEDSKDSGPTNELQVSSPPPHYGNSAPDTPENQGHDISNLAMVSFPPTDILPESPIEVMPITAVPMIEKVQEVVQTLDSKRINPLSHTTLNDVSTSSCLPSGVQLEAPLSMDETKIWNLLFKPQTHTTKGKRSIKPQPGFLMPG</sequence>
<name>A0AAP0DFG7_9ASTR</name>
<reference evidence="2 3" key="1">
    <citation type="submission" date="2024-04" db="EMBL/GenBank/DDBJ databases">
        <title>The reference genome of an endangered Asteraceae, Deinandra increscens subsp. villosa, native to the Central Coast of California.</title>
        <authorList>
            <person name="Guilliams M."/>
            <person name="Hasenstab-Lehman K."/>
            <person name="Meyer R."/>
            <person name="Mcevoy S."/>
        </authorList>
    </citation>
    <scope>NUCLEOTIDE SEQUENCE [LARGE SCALE GENOMIC DNA]</scope>
    <source>
        <tissue evidence="2">Leaf</tissue>
    </source>
</reference>
<feature type="compositionally biased region" description="Basic and acidic residues" evidence="1">
    <location>
        <begin position="296"/>
        <end position="306"/>
    </location>
</feature>
<dbReference type="Proteomes" id="UP001408789">
    <property type="component" value="Unassembled WGS sequence"/>
</dbReference>
<organism evidence="2 3">
    <name type="scientific">Deinandra increscens subsp. villosa</name>
    <dbReference type="NCBI Taxonomy" id="3103831"/>
    <lineage>
        <taxon>Eukaryota</taxon>
        <taxon>Viridiplantae</taxon>
        <taxon>Streptophyta</taxon>
        <taxon>Embryophyta</taxon>
        <taxon>Tracheophyta</taxon>
        <taxon>Spermatophyta</taxon>
        <taxon>Magnoliopsida</taxon>
        <taxon>eudicotyledons</taxon>
        <taxon>Gunneridae</taxon>
        <taxon>Pentapetalae</taxon>
        <taxon>asterids</taxon>
        <taxon>campanulids</taxon>
        <taxon>Asterales</taxon>
        <taxon>Asteraceae</taxon>
        <taxon>Asteroideae</taxon>
        <taxon>Heliantheae alliance</taxon>
        <taxon>Madieae</taxon>
        <taxon>Madiinae</taxon>
        <taxon>Deinandra</taxon>
    </lineage>
</organism>
<accession>A0AAP0DFG7</accession>
<evidence type="ECO:0000256" key="1">
    <source>
        <dbReference type="SAM" id="MobiDB-lite"/>
    </source>
</evidence>
<feature type="compositionally biased region" description="Basic and acidic residues" evidence="1">
    <location>
        <begin position="313"/>
        <end position="327"/>
    </location>
</feature>
<feature type="compositionally biased region" description="Polar residues" evidence="1">
    <location>
        <begin position="504"/>
        <end position="514"/>
    </location>
</feature>
<gene>
    <name evidence="2" type="ORF">SSX86_007860</name>
</gene>
<protein>
    <submittedName>
        <fullName evidence="2">Uncharacterized protein</fullName>
    </submittedName>
</protein>
<feature type="region of interest" description="Disordered" evidence="1">
    <location>
        <begin position="379"/>
        <end position="404"/>
    </location>
</feature>